<accession>A0ABU4C4P7</accession>
<comment type="caution">
    <text evidence="2">The sequence shown here is derived from an EMBL/GenBank/DDBJ whole genome shotgun (WGS) entry which is preliminary data.</text>
</comment>
<dbReference type="RefSeq" id="WP_317545947.1">
    <property type="nucleotide sequence ID" value="NZ_JAWLKB010000049.1"/>
</dbReference>
<proteinExistence type="predicted"/>
<organism evidence="2 3">
    <name type="scientific">Rhodococcus globerulus</name>
    <dbReference type="NCBI Taxonomy" id="33008"/>
    <lineage>
        <taxon>Bacteria</taxon>
        <taxon>Bacillati</taxon>
        <taxon>Actinomycetota</taxon>
        <taxon>Actinomycetes</taxon>
        <taxon>Mycobacteriales</taxon>
        <taxon>Nocardiaceae</taxon>
        <taxon>Rhodococcus</taxon>
    </lineage>
</organism>
<keyword evidence="3" id="KW-1185">Reference proteome</keyword>
<evidence type="ECO:0000313" key="3">
    <source>
        <dbReference type="Proteomes" id="UP001185927"/>
    </source>
</evidence>
<name>A0ABU4C4P7_RHOGO</name>
<dbReference type="EMBL" id="JAWLKB010000049">
    <property type="protein sequence ID" value="MDV6271475.1"/>
    <property type="molecule type" value="Genomic_DNA"/>
</dbReference>
<dbReference type="InterPro" id="IPR055492">
    <property type="entry name" value="DUF7064"/>
</dbReference>
<reference evidence="2 3" key="1">
    <citation type="submission" date="2023-10" db="EMBL/GenBank/DDBJ databases">
        <title>Development of a sustainable strategy for remediation of hydrocarbon-contaminated territories based on the waste exchange concept.</title>
        <authorList>
            <person name="Krivoruchko A."/>
        </authorList>
    </citation>
    <scope>NUCLEOTIDE SEQUENCE [LARGE SCALE GENOMIC DNA]</scope>
    <source>
        <strain evidence="2 3">IEGM 1203</strain>
    </source>
</reference>
<gene>
    <name evidence="2" type="ORF">R3Q16_33245</name>
</gene>
<protein>
    <recommendedName>
        <fullName evidence="1">DUF7064 domain-containing protein</fullName>
    </recommendedName>
</protein>
<dbReference type="Pfam" id="PF23212">
    <property type="entry name" value="DUF7064"/>
    <property type="match status" value="1"/>
</dbReference>
<dbReference type="SUPFAM" id="SSF159245">
    <property type="entry name" value="AttH-like"/>
    <property type="match status" value="1"/>
</dbReference>
<evidence type="ECO:0000259" key="1">
    <source>
        <dbReference type="Pfam" id="PF23212"/>
    </source>
</evidence>
<feature type="domain" description="DUF7064" evidence="1">
    <location>
        <begin position="205"/>
        <end position="325"/>
    </location>
</feature>
<evidence type="ECO:0000313" key="2">
    <source>
        <dbReference type="EMBL" id="MDV6271475.1"/>
    </source>
</evidence>
<sequence length="350" mass="38635">MSGFKHQVSVEDDSFHAMPAEGGLWSESVQFTCYDEASGIAAYVHWGLLAREIWEANFAIYLPNGEILVSRTFAPRKEGEPMSTGQAETKPLEPLESWQMTYDGVVRRVLMADLATGPLTDGETERVKVDLIGAASSPAFGKGMRLDPNTMTAHDKNPAVSGSGLHIEQSMKVTGTVEIHGETVQFDAVGHRDHSCGPRSNSHMWRESWINGTFPSGKTFHLLQIYVTGRPTYFMGYVWDGSEFIEVTNHQGPVLTGSLGEPHDFEATFDTVDGPQVIKGELLGCLPITVLPQGMYPGTEQRGDLAAEGPTRWTWNGEVGYGWTERVFTEGGWQQVRDADAQLRTRRSTH</sequence>
<dbReference type="Proteomes" id="UP001185927">
    <property type="component" value="Unassembled WGS sequence"/>
</dbReference>